<dbReference type="AlphaFoldDB" id="U9UTB2"/>
<dbReference type="EMBL" id="KI274644">
    <property type="protein sequence ID" value="ESA23595.1"/>
    <property type="molecule type" value="Genomic_DNA"/>
</dbReference>
<proteinExistence type="predicted"/>
<name>U9UTB2_RHIID</name>
<sequence length="50" mass="5916">MLFNVSLWTLLDRRHPYNNQQFAFVSVNGFEITNQTVLECPVFKLQSVNR</sequence>
<dbReference type="HOGENOM" id="CLU_3125722_0_0_1"/>
<accession>U9UTB2</accession>
<gene>
    <name evidence="1" type="ORF">GLOINDRAFT_15278</name>
</gene>
<organism evidence="1">
    <name type="scientific">Rhizophagus irregularis (strain DAOM 181602 / DAOM 197198 / MUCL 43194)</name>
    <name type="common">Arbuscular mycorrhizal fungus</name>
    <name type="synonym">Glomus intraradices</name>
    <dbReference type="NCBI Taxonomy" id="747089"/>
    <lineage>
        <taxon>Eukaryota</taxon>
        <taxon>Fungi</taxon>
        <taxon>Fungi incertae sedis</taxon>
        <taxon>Mucoromycota</taxon>
        <taxon>Glomeromycotina</taxon>
        <taxon>Glomeromycetes</taxon>
        <taxon>Glomerales</taxon>
        <taxon>Glomeraceae</taxon>
        <taxon>Rhizophagus</taxon>
    </lineage>
</organism>
<evidence type="ECO:0000313" key="1">
    <source>
        <dbReference type="EMBL" id="ESA23595.1"/>
    </source>
</evidence>
<dbReference type="VEuPathDB" id="FungiDB:RhiirFUN_026728"/>
<protein>
    <submittedName>
        <fullName evidence="1">Uncharacterized protein</fullName>
    </submittedName>
</protein>
<reference evidence="1" key="1">
    <citation type="submission" date="2013-07" db="EMBL/GenBank/DDBJ databases">
        <title>The genome of an arbuscular mycorrhizal fungus provides insights into the evolution of the oldest plant symbiosis.</title>
        <authorList>
            <consortium name="DOE Joint Genome Institute"/>
            <person name="Tisserant E."/>
            <person name="Malbreil M."/>
            <person name="Kuo A."/>
            <person name="Kohler A."/>
            <person name="Symeonidi A."/>
            <person name="Balestrini R."/>
            <person name="Charron P."/>
            <person name="Duensing N."/>
            <person name="Frei-dit-Frey N."/>
            <person name="Gianinazzi-Pearson V."/>
            <person name="Gilbert B."/>
            <person name="Handa Y."/>
            <person name="Hijri M."/>
            <person name="Kaul R."/>
            <person name="Kawaguchi M."/>
            <person name="Krajinski F."/>
            <person name="Lammers P."/>
            <person name="Lapierre D."/>
            <person name="Masclaux F.G."/>
            <person name="Murat C."/>
            <person name="Morin E."/>
            <person name="Ndikumana S."/>
            <person name="Pagni M."/>
            <person name="Petitpierre D."/>
            <person name="Requena N."/>
            <person name="Rosikiewicz P."/>
            <person name="Riley R."/>
            <person name="Saito K."/>
            <person name="San Clemente H."/>
            <person name="Shapiro H."/>
            <person name="van Tuinen D."/>
            <person name="Becard G."/>
            <person name="Bonfante P."/>
            <person name="Paszkowski U."/>
            <person name="Shachar-Hill Y."/>
            <person name="Young J.P."/>
            <person name="Sanders I.R."/>
            <person name="Henrissat B."/>
            <person name="Rensing S.A."/>
            <person name="Grigoriev I.V."/>
            <person name="Corradi N."/>
            <person name="Roux C."/>
            <person name="Martin F."/>
        </authorList>
    </citation>
    <scope>NUCLEOTIDE SEQUENCE</scope>
    <source>
        <strain evidence="1">DAOM 197198</strain>
    </source>
</reference>